<evidence type="ECO:0000313" key="2">
    <source>
        <dbReference type="Proteomes" id="UP001148737"/>
    </source>
</evidence>
<reference evidence="1" key="1">
    <citation type="submission" date="2022-07" db="EMBL/GenBank/DDBJ databases">
        <title>Genome Sequence of Lecanicillium saksenae.</title>
        <authorList>
            <person name="Buettner E."/>
        </authorList>
    </citation>
    <scope>NUCLEOTIDE SEQUENCE</scope>
    <source>
        <strain evidence="1">VT-O1</strain>
    </source>
</reference>
<sequence length="421" mass="46496">MPQLRVLVVGAGIAGNSITFWLSKLGHAVTVVERFPAPRVTGLQLDVRGHGIDVMRRMGLESAVRAVCVPERGMQLVDTHGTRWGFLPANTSGTGAQSMTSEFEIMRADLCRVLSEETNENADYKYGKTVASVEDDVDGAVKVKFDDGEEAEFDLVVGADGLHSHMRKMVFGSEGLDALHLLDEYCAYCRVPSPLKPGEEYTATAYISPGGRFVLTRRHNAEQLQVYLTSSDISRRLRDVKRGDVVAEKQAIAAEFRGIGWKVDELLDLVMASDDFYCATDGFVALDSWSRGGVTLLGDAAYCSTVNGFGTSCAMIGAYVLAGELARHIKRGETQEAAVLRKNVTDALAEYERKLQPLILDLQEGLGAKSWFDGLGRKAWHLRILYWVAWIVSTSRLYKLVNVVPERGPKWKLPVYEELKL</sequence>
<keyword evidence="2" id="KW-1185">Reference proteome</keyword>
<dbReference type="EMBL" id="JANAKD010000079">
    <property type="protein sequence ID" value="KAJ3497967.1"/>
    <property type="molecule type" value="Genomic_DNA"/>
</dbReference>
<comment type="caution">
    <text evidence="1">The sequence shown here is derived from an EMBL/GenBank/DDBJ whole genome shotgun (WGS) entry which is preliminary data.</text>
</comment>
<evidence type="ECO:0000313" key="1">
    <source>
        <dbReference type="EMBL" id="KAJ3497967.1"/>
    </source>
</evidence>
<proteinExistence type="predicted"/>
<gene>
    <name evidence="1" type="ORF">NLG97_g1498</name>
</gene>
<accession>A0ACC1R697</accession>
<organism evidence="1 2">
    <name type="scientific">Lecanicillium saksenae</name>
    <dbReference type="NCBI Taxonomy" id="468837"/>
    <lineage>
        <taxon>Eukaryota</taxon>
        <taxon>Fungi</taxon>
        <taxon>Dikarya</taxon>
        <taxon>Ascomycota</taxon>
        <taxon>Pezizomycotina</taxon>
        <taxon>Sordariomycetes</taxon>
        <taxon>Hypocreomycetidae</taxon>
        <taxon>Hypocreales</taxon>
        <taxon>Cordycipitaceae</taxon>
        <taxon>Lecanicillium</taxon>
    </lineage>
</organism>
<name>A0ACC1R697_9HYPO</name>
<dbReference type="Proteomes" id="UP001148737">
    <property type="component" value="Unassembled WGS sequence"/>
</dbReference>
<protein>
    <submittedName>
        <fullName evidence="1">Uncharacterized protein</fullName>
    </submittedName>
</protein>